<evidence type="ECO:0000259" key="4">
    <source>
        <dbReference type="PROSITE" id="PS50949"/>
    </source>
</evidence>
<dbReference type="SMART" id="SM00895">
    <property type="entry name" value="FCD"/>
    <property type="match status" value="1"/>
</dbReference>
<gene>
    <name evidence="5" type="ORF">ACFFHF_08520</name>
</gene>
<reference evidence="5 6" key="1">
    <citation type="submission" date="2024-09" db="EMBL/GenBank/DDBJ databases">
        <authorList>
            <person name="Sun Q."/>
            <person name="Mori K."/>
        </authorList>
    </citation>
    <scope>NUCLEOTIDE SEQUENCE [LARGE SCALE GENOMIC DNA]</scope>
    <source>
        <strain evidence="5 6">CGMCC 1.9126</strain>
    </source>
</reference>
<evidence type="ECO:0000256" key="3">
    <source>
        <dbReference type="ARBA" id="ARBA00023163"/>
    </source>
</evidence>
<dbReference type="SUPFAM" id="SSF48008">
    <property type="entry name" value="GntR ligand-binding domain-like"/>
    <property type="match status" value="1"/>
</dbReference>
<dbReference type="InterPro" id="IPR008920">
    <property type="entry name" value="TF_FadR/GntR_C"/>
</dbReference>
<dbReference type="Proteomes" id="UP001589738">
    <property type="component" value="Unassembled WGS sequence"/>
</dbReference>
<keyword evidence="2" id="KW-0238">DNA-binding</keyword>
<evidence type="ECO:0000313" key="6">
    <source>
        <dbReference type="Proteomes" id="UP001589738"/>
    </source>
</evidence>
<dbReference type="PANTHER" id="PTHR43537:SF24">
    <property type="entry name" value="GLUCONATE OPERON TRANSCRIPTIONAL REPRESSOR"/>
    <property type="match status" value="1"/>
</dbReference>
<evidence type="ECO:0000256" key="2">
    <source>
        <dbReference type="ARBA" id="ARBA00023125"/>
    </source>
</evidence>
<proteinExistence type="predicted"/>
<dbReference type="PROSITE" id="PS50949">
    <property type="entry name" value="HTH_GNTR"/>
    <property type="match status" value="1"/>
</dbReference>
<dbReference type="SMART" id="SM00345">
    <property type="entry name" value="HTH_GNTR"/>
    <property type="match status" value="1"/>
</dbReference>
<feature type="domain" description="HTH gntR-type" evidence="4">
    <location>
        <begin position="9"/>
        <end position="76"/>
    </location>
</feature>
<dbReference type="PANTHER" id="PTHR43537">
    <property type="entry name" value="TRANSCRIPTIONAL REGULATOR, GNTR FAMILY"/>
    <property type="match status" value="1"/>
</dbReference>
<dbReference type="Pfam" id="PF00392">
    <property type="entry name" value="GntR"/>
    <property type="match status" value="1"/>
</dbReference>
<keyword evidence="3" id="KW-0804">Transcription</keyword>
<dbReference type="CDD" id="cd07377">
    <property type="entry name" value="WHTH_GntR"/>
    <property type="match status" value="1"/>
</dbReference>
<keyword evidence="1" id="KW-0805">Transcription regulation</keyword>
<accession>A0ABV6KPP5</accession>
<keyword evidence="6" id="KW-1185">Reference proteome</keyword>
<dbReference type="InterPro" id="IPR000524">
    <property type="entry name" value="Tscrpt_reg_HTH_GntR"/>
</dbReference>
<dbReference type="InterPro" id="IPR036390">
    <property type="entry name" value="WH_DNA-bd_sf"/>
</dbReference>
<dbReference type="SUPFAM" id="SSF46785">
    <property type="entry name" value="Winged helix' DNA-binding domain"/>
    <property type="match status" value="1"/>
</dbReference>
<evidence type="ECO:0000313" key="5">
    <source>
        <dbReference type="EMBL" id="MFC0475294.1"/>
    </source>
</evidence>
<dbReference type="EMBL" id="JBHLUU010000025">
    <property type="protein sequence ID" value="MFC0475294.1"/>
    <property type="molecule type" value="Genomic_DNA"/>
</dbReference>
<dbReference type="RefSeq" id="WP_160548868.1">
    <property type="nucleotide sequence ID" value="NZ_JBHLUU010000025.1"/>
</dbReference>
<dbReference type="Gene3D" id="1.10.10.10">
    <property type="entry name" value="Winged helix-like DNA-binding domain superfamily/Winged helix DNA-binding domain"/>
    <property type="match status" value="1"/>
</dbReference>
<dbReference type="Pfam" id="PF07729">
    <property type="entry name" value="FCD"/>
    <property type="match status" value="1"/>
</dbReference>
<evidence type="ECO:0000256" key="1">
    <source>
        <dbReference type="ARBA" id="ARBA00023015"/>
    </source>
</evidence>
<dbReference type="InterPro" id="IPR011711">
    <property type="entry name" value="GntR_C"/>
</dbReference>
<comment type="caution">
    <text evidence="5">The sequence shown here is derived from an EMBL/GenBank/DDBJ whole genome shotgun (WGS) entry which is preliminary data.</text>
</comment>
<dbReference type="InterPro" id="IPR036388">
    <property type="entry name" value="WH-like_DNA-bd_sf"/>
</dbReference>
<protein>
    <submittedName>
        <fullName evidence="5">GntR family transcriptional regulator</fullName>
    </submittedName>
</protein>
<organism evidence="5 6">
    <name type="scientific">Robertmurraya beringensis</name>
    <dbReference type="NCBI Taxonomy" id="641660"/>
    <lineage>
        <taxon>Bacteria</taxon>
        <taxon>Bacillati</taxon>
        <taxon>Bacillota</taxon>
        <taxon>Bacilli</taxon>
        <taxon>Bacillales</taxon>
        <taxon>Bacillaceae</taxon>
        <taxon>Robertmurraya</taxon>
    </lineage>
</organism>
<dbReference type="Gene3D" id="1.20.120.530">
    <property type="entry name" value="GntR ligand-binding domain-like"/>
    <property type="match status" value="1"/>
</dbReference>
<sequence length="223" mass="26113">MNNELFNNNALSNLIKETIMRDILLGKLLPGEKLVEAQYAEAFGTSRAPVREAFYLLTVEGIVKRIPRKGTVVRGFSSEETKDLIEIRCFLENMALEKLRNKNNENYLQTMEDIINKTKEINKQSYEYAELNYQFHQQLILASESEVIKSNYDRLGNILLSIQNVAFMKEEDVRKSISEHEQLVEYLYEKNIDEAKKLLDSHNRSVFDRVERNVQVYKEHIES</sequence>
<name>A0ABV6KPP5_9BACI</name>